<dbReference type="RefSeq" id="WP_101553326.1">
    <property type="nucleotide sequence ID" value="NZ_FXYY01000001.1"/>
</dbReference>
<dbReference type="GeneID" id="303221791"/>
<dbReference type="EMBL" id="FXYY01000001">
    <property type="protein sequence ID" value="SMX62373.1"/>
    <property type="molecule type" value="Genomic_DNA"/>
</dbReference>
<reference evidence="1 2" key="1">
    <citation type="submission" date="2017-03" db="EMBL/GenBank/DDBJ databases">
        <authorList>
            <person name="Afonso C.L."/>
            <person name="Miller P.J."/>
            <person name="Scott M.A."/>
            <person name="Spackman E."/>
            <person name="Goraichik I."/>
            <person name="Dimitrov K.M."/>
            <person name="Suarez D.L."/>
            <person name="Swayne D.E."/>
        </authorList>
    </citation>
    <scope>NUCLEOTIDE SEQUENCE [LARGE SCALE GENOMIC DNA]</scope>
    <source>
        <strain evidence="1 2">ATCC 9172</strain>
    </source>
</reference>
<sequence>MSNEELDFVKVEWRYEYKGMFVTVPKRRGVFSEDYFIRQTMIDHAGYTNPRVFVTDRDRFNPRSFIIPFAYFDVLLEHYFIPEFGKCLLMKETKVTGKKCTESCQGADMSSKCTCACGRTNHGGAVDRWLFVIESVDR</sequence>
<evidence type="ECO:0000313" key="1">
    <source>
        <dbReference type="EMBL" id="SMX62373.1"/>
    </source>
</evidence>
<name>A0A2H1HHH0_BRELN</name>
<accession>A0A2H1HHH0</accession>
<dbReference type="Proteomes" id="UP000234641">
    <property type="component" value="Unassembled WGS sequence"/>
</dbReference>
<evidence type="ECO:0000313" key="2">
    <source>
        <dbReference type="Proteomes" id="UP000234641"/>
    </source>
</evidence>
<organism evidence="1 2">
    <name type="scientific">Brevibacterium linens ATCC 9172</name>
    <dbReference type="NCBI Taxonomy" id="1255617"/>
    <lineage>
        <taxon>Bacteria</taxon>
        <taxon>Bacillati</taxon>
        <taxon>Actinomycetota</taxon>
        <taxon>Actinomycetes</taxon>
        <taxon>Micrococcales</taxon>
        <taxon>Brevibacteriaceae</taxon>
        <taxon>Brevibacterium</taxon>
    </lineage>
</organism>
<gene>
    <name evidence="1" type="ORF">BLIN9172_00037</name>
</gene>
<protein>
    <submittedName>
        <fullName evidence="1">Uncharacterized protein</fullName>
    </submittedName>
</protein>
<proteinExistence type="predicted"/>
<dbReference type="AlphaFoldDB" id="A0A2H1HHH0"/>